<dbReference type="Pfam" id="PF00076">
    <property type="entry name" value="RRM_1"/>
    <property type="match status" value="1"/>
</dbReference>
<organism evidence="4 5">
    <name type="scientific">Staphylotrichum longicolle</name>
    <dbReference type="NCBI Taxonomy" id="669026"/>
    <lineage>
        <taxon>Eukaryota</taxon>
        <taxon>Fungi</taxon>
        <taxon>Dikarya</taxon>
        <taxon>Ascomycota</taxon>
        <taxon>Pezizomycotina</taxon>
        <taxon>Sordariomycetes</taxon>
        <taxon>Sordariomycetidae</taxon>
        <taxon>Sordariales</taxon>
        <taxon>Chaetomiaceae</taxon>
        <taxon>Staphylotrichum</taxon>
    </lineage>
</organism>
<dbReference type="SUPFAM" id="SSF54928">
    <property type="entry name" value="RNA-binding domain, RBD"/>
    <property type="match status" value="1"/>
</dbReference>
<dbReference type="Gene3D" id="3.30.70.330">
    <property type="match status" value="1"/>
</dbReference>
<dbReference type="GO" id="GO:0006376">
    <property type="term" value="P:mRNA splice site recognition"/>
    <property type="evidence" value="ECO:0007669"/>
    <property type="project" value="TreeGrafter"/>
</dbReference>
<dbReference type="Proteomes" id="UP001197093">
    <property type="component" value="Unassembled WGS sequence"/>
</dbReference>
<evidence type="ECO:0000256" key="1">
    <source>
        <dbReference type="ARBA" id="ARBA00022737"/>
    </source>
</evidence>
<accession>A0AAD4EVU1</accession>
<dbReference type="GO" id="GO:0005829">
    <property type="term" value="C:cytosol"/>
    <property type="evidence" value="ECO:0007669"/>
    <property type="project" value="TreeGrafter"/>
</dbReference>
<protein>
    <recommendedName>
        <fullName evidence="3">RRM domain-containing protein</fullName>
    </recommendedName>
</protein>
<dbReference type="AlphaFoldDB" id="A0AAD4EVU1"/>
<evidence type="ECO:0000259" key="3">
    <source>
        <dbReference type="Pfam" id="PF00076"/>
    </source>
</evidence>
<evidence type="ECO:0000313" key="5">
    <source>
        <dbReference type="Proteomes" id="UP001197093"/>
    </source>
</evidence>
<gene>
    <name evidence="4" type="ORF">NEMBOFW57_007822</name>
</gene>
<dbReference type="EMBL" id="JAHCVI010000003">
    <property type="protein sequence ID" value="KAG7288291.1"/>
    <property type="molecule type" value="Genomic_DNA"/>
</dbReference>
<keyword evidence="2" id="KW-0694">RNA-binding</keyword>
<dbReference type="InterPro" id="IPR000504">
    <property type="entry name" value="RRM_dom"/>
</dbReference>
<dbReference type="PANTHER" id="PTHR47640">
    <property type="entry name" value="TRNA SELENOCYSTEINE 1-ASSOCIATED PROTEIN 1-RELATED-RELATED"/>
    <property type="match status" value="1"/>
</dbReference>
<proteinExistence type="predicted"/>
<dbReference type="InterPro" id="IPR012677">
    <property type="entry name" value="Nucleotide-bd_a/b_plait_sf"/>
</dbReference>
<name>A0AAD4EVU1_9PEZI</name>
<comment type="caution">
    <text evidence="4">The sequence shown here is derived from an EMBL/GenBank/DDBJ whole genome shotgun (WGS) entry which is preliminary data.</text>
</comment>
<dbReference type="PANTHER" id="PTHR47640:SF10">
    <property type="entry name" value="TRNA SELENOCYSTEINE 1-ASSOCIATED PROTEIN 1-RELATED"/>
    <property type="match status" value="1"/>
</dbReference>
<keyword evidence="1" id="KW-0677">Repeat</keyword>
<evidence type="ECO:0000256" key="2">
    <source>
        <dbReference type="ARBA" id="ARBA00022884"/>
    </source>
</evidence>
<reference evidence="4" key="1">
    <citation type="submission" date="2023-02" db="EMBL/GenBank/DDBJ databases">
        <authorList>
            <person name="Palmer J.M."/>
        </authorList>
    </citation>
    <scope>NUCLEOTIDE SEQUENCE</scope>
    <source>
        <strain evidence="4">FW57</strain>
    </source>
</reference>
<dbReference type="InterPro" id="IPR035979">
    <property type="entry name" value="RBD_domain_sf"/>
</dbReference>
<sequence length="150" mass="16684">MDVQAQRLVDHLVASGIRWGDLYREATTKAFFADHGTIQERWYSTIVSEMEWRGAENNKILSSEKRQVGIEQCQGALGPEVNEFVLVSLFQSRLPSCKSAKIMTVAMTGQSRGYGAVWFSEESDQQRALAEIQGVYCGSAAAGSRKTETR</sequence>
<feature type="domain" description="RRM" evidence="3">
    <location>
        <begin position="76"/>
        <end position="135"/>
    </location>
</feature>
<dbReference type="InterPro" id="IPR050825">
    <property type="entry name" value="RBM42_RBP45_47-like"/>
</dbReference>
<keyword evidence="5" id="KW-1185">Reference proteome</keyword>
<evidence type="ECO:0000313" key="4">
    <source>
        <dbReference type="EMBL" id="KAG7288291.1"/>
    </source>
</evidence>
<dbReference type="GO" id="GO:0003729">
    <property type="term" value="F:mRNA binding"/>
    <property type="evidence" value="ECO:0007669"/>
    <property type="project" value="InterPro"/>
</dbReference>